<dbReference type="InterPro" id="IPR023996">
    <property type="entry name" value="TonB-dep_OMP_SusC/RagA"/>
</dbReference>
<keyword evidence="6 7" id="KW-0998">Cell outer membrane</keyword>
<evidence type="ECO:0000256" key="6">
    <source>
        <dbReference type="ARBA" id="ARBA00023237"/>
    </source>
</evidence>
<proteinExistence type="inferred from homology"/>
<dbReference type="RefSeq" id="WP_158867932.1">
    <property type="nucleotide sequence ID" value="NZ_CP046401.1"/>
</dbReference>
<dbReference type="Gene3D" id="2.60.40.1120">
    <property type="entry name" value="Carboxypeptidase-like, regulatory domain"/>
    <property type="match status" value="1"/>
</dbReference>
<comment type="subcellular location">
    <subcellularLocation>
        <location evidence="1 7">Cell outer membrane</location>
        <topology evidence="1 7">Multi-pass membrane protein</topology>
    </subcellularLocation>
</comment>
<dbReference type="NCBIfam" id="TIGR04056">
    <property type="entry name" value="OMP_RagA_SusC"/>
    <property type="match status" value="1"/>
</dbReference>
<evidence type="ECO:0000256" key="1">
    <source>
        <dbReference type="ARBA" id="ARBA00004571"/>
    </source>
</evidence>
<dbReference type="SUPFAM" id="SSF56935">
    <property type="entry name" value="Porins"/>
    <property type="match status" value="1"/>
</dbReference>
<dbReference type="PROSITE" id="PS52016">
    <property type="entry name" value="TONB_DEPENDENT_REC_3"/>
    <property type="match status" value="1"/>
</dbReference>
<dbReference type="GO" id="GO:0009279">
    <property type="term" value="C:cell outer membrane"/>
    <property type="evidence" value="ECO:0007669"/>
    <property type="project" value="UniProtKB-SubCell"/>
</dbReference>
<dbReference type="KEGG" id="mcos:GM418_15580"/>
<dbReference type="InterPro" id="IPR036942">
    <property type="entry name" value="Beta-barrel_TonB_sf"/>
</dbReference>
<dbReference type="SUPFAM" id="SSF49464">
    <property type="entry name" value="Carboxypeptidase regulatory domain-like"/>
    <property type="match status" value="1"/>
</dbReference>
<dbReference type="Gene3D" id="2.40.170.20">
    <property type="entry name" value="TonB-dependent receptor, beta-barrel domain"/>
    <property type="match status" value="1"/>
</dbReference>
<dbReference type="InterPro" id="IPR037066">
    <property type="entry name" value="Plug_dom_sf"/>
</dbReference>
<evidence type="ECO:0000256" key="4">
    <source>
        <dbReference type="ARBA" id="ARBA00022692"/>
    </source>
</evidence>
<dbReference type="Pfam" id="PF07715">
    <property type="entry name" value="Plug"/>
    <property type="match status" value="1"/>
</dbReference>
<evidence type="ECO:0000313" key="9">
    <source>
        <dbReference type="EMBL" id="QGY45042.1"/>
    </source>
</evidence>
<dbReference type="InterPro" id="IPR039426">
    <property type="entry name" value="TonB-dep_rcpt-like"/>
</dbReference>
<protein>
    <submittedName>
        <fullName evidence="9">SusC/RagA family TonB-linked outer membrane protein</fullName>
    </submittedName>
</protein>
<comment type="similarity">
    <text evidence="7">Belongs to the TonB-dependent receptor family.</text>
</comment>
<dbReference type="Proteomes" id="UP000428260">
    <property type="component" value="Chromosome"/>
</dbReference>
<keyword evidence="2 7" id="KW-0813">Transport</keyword>
<dbReference type="InterPro" id="IPR012910">
    <property type="entry name" value="Plug_dom"/>
</dbReference>
<evidence type="ECO:0000256" key="7">
    <source>
        <dbReference type="PROSITE-ProRule" id="PRU01360"/>
    </source>
</evidence>
<organism evidence="9 10">
    <name type="scientific">Maribellus comscasis</name>
    <dbReference type="NCBI Taxonomy" id="2681766"/>
    <lineage>
        <taxon>Bacteria</taxon>
        <taxon>Pseudomonadati</taxon>
        <taxon>Bacteroidota</taxon>
        <taxon>Bacteroidia</taxon>
        <taxon>Marinilabiliales</taxon>
        <taxon>Prolixibacteraceae</taxon>
        <taxon>Maribellus</taxon>
    </lineage>
</organism>
<keyword evidence="10" id="KW-1185">Reference proteome</keyword>
<evidence type="ECO:0000256" key="5">
    <source>
        <dbReference type="ARBA" id="ARBA00023136"/>
    </source>
</evidence>
<dbReference type="Gene3D" id="2.170.130.10">
    <property type="entry name" value="TonB-dependent receptor, plug domain"/>
    <property type="match status" value="1"/>
</dbReference>
<dbReference type="InterPro" id="IPR023997">
    <property type="entry name" value="TonB-dep_OMP_SusC/RagA_CS"/>
</dbReference>
<dbReference type="Pfam" id="PF13715">
    <property type="entry name" value="CarbopepD_reg_2"/>
    <property type="match status" value="1"/>
</dbReference>
<dbReference type="InterPro" id="IPR008969">
    <property type="entry name" value="CarboxyPept-like_regulatory"/>
</dbReference>
<dbReference type="NCBIfam" id="TIGR04057">
    <property type="entry name" value="SusC_RagA_signa"/>
    <property type="match status" value="1"/>
</dbReference>
<evidence type="ECO:0000259" key="8">
    <source>
        <dbReference type="Pfam" id="PF07715"/>
    </source>
</evidence>
<keyword evidence="4 7" id="KW-0812">Transmembrane</keyword>
<keyword evidence="5 7" id="KW-0472">Membrane</keyword>
<name>A0A6I6JXZ9_9BACT</name>
<dbReference type="EMBL" id="CP046401">
    <property type="protein sequence ID" value="QGY45042.1"/>
    <property type="molecule type" value="Genomic_DNA"/>
</dbReference>
<accession>A0A6I6JXZ9</accession>
<reference evidence="9 10" key="1">
    <citation type="submission" date="2019-11" db="EMBL/GenBank/DDBJ databases">
        <authorList>
            <person name="Zheng R.K."/>
            <person name="Sun C.M."/>
        </authorList>
    </citation>
    <scope>NUCLEOTIDE SEQUENCE [LARGE SCALE GENOMIC DNA]</scope>
    <source>
        <strain evidence="9 10">WC007</strain>
    </source>
</reference>
<sequence>MKRNTTQSFLRNRRSGLLSKIFLIGVFLLIQFAGYAQQTKTITGNIKGTDNAPIPGVTVIIKGTTNGTVTDIDGNYTLSNVPGNATIAFSFVGLKTQEIVVGDQTSINLTMETDAIGLDEVVAIGYGTAKKQDLTGAVSSVNAEQMLKYQPANVQDMLRSAVPGLQVGYSTNARNTPDFQIRANNTIKADVDDDVNEEAEANKPLIVLDGVIFNGDIAAINVNDIASVDVLKDASAAAIYGSRASNGVIVFTTKTGTTSEPTITASAKLGIVTRGKHLDSHKAGDDVMNWLTDVFESINSLNTEAWSKFEKYEDVPSQYQSEWLTANGIPGSTDPTEITTAWLNTLGFEGNEKENYLLGRTFDWNDFLYNKVGIRQDYDLSVTGRNNYVSYYWSLGYTDNQSVTMGESFTQITSRLNLDVKATSFLNVGLKGNFSYQDEGDEPIDASVQSSSPYDAPWYNTVYNDNIPTIGKLPNKYPREYLKTAGAGSNRGNPYLDPAYTTRLYNRYRLFTTLYAKLTLPLGIQLTSNYSPRFDFRKRLLYEDSANPVWNNGGYVRRRHNQSFEYQWDNILNWSKEFGEHRFDVTGLVNKEKTQSWETDSRASNFSPTEALGFHATAFGLIPVANSSDEVVTRDALMGRINYSYSNRYNLSASWRRDGYSRFGLNKKHASFPSISAGWTLTNEGFMANRPGWLTFLKLRGSWGVNGNSSGIGSYAAYATLSQNKYLNYDGGYFIAPYLYINRMANPNLAWERNQAYNLGIDYGLWDGRVRGSIDAYTSKTNDLLLDKKLPILTGFTQITTNVGSLQNGGVDLAINTINIENSDFRWTSNFNLSYSTNKIVSLTGEKIATVDENGNTVLKEPDDTSNGWFIGKNKDIIWDYELDGIYQIGEESEAAQYGLYPGDFKYVDQDGNGTINADDKVFQGLTSPPWYMTLTNNFEYKNFDLGVILLSKLGYYGGTTQPFNNSQSYIKNHNWWDLPYWTPNNPINTAARINSINLSTARVWQSRSYLRIQNISLGYTIPSDVLEPLRIKSARIAFSADNPVVFTKWLEGDPESSTDMPSTYSFSVNISL</sequence>
<evidence type="ECO:0000256" key="2">
    <source>
        <dbReference type="ARBA" id="ARBA00022448"/>
    </source>
</evidence>
<gene>
    <name evidence="9" type="ORF">GM418_15580</name>
</gene>
<keyword evidence="3 7" id="KW-1134">Transmembrane beta strand</keyword>
<dbReference type="AlphaFoldDB" id="A0A6I6JXZ9"/>
<evidence type="ECO:0000256" key="3">
    <source>
        <dbReference type="ARBA" id="ARBA00022452"/>
    </source>
</evidence>
<evidence type="ECO:0000313" key="10">
    <source>
        <dbReference type="Proteomes" id="UP000428260"/>
    </source>
</evidence>
<feature type="domain" description="TonB-dependent receptor plug" evidence="8">
    <location>
        <begin position="130"/>
        <end position="248"/>
    </location>
</feature>